<name>A0A061FW26_THECC</name>
<dbReference type="AlphaFoldDB" id="A0A061FW26"/>
<protein>
    <submittedName>
        <fullName evidence="1">Uncharacterized protein</fullName>
    </submittedName>
</protein>
<dbReference type="HOGENOM" id="CLU_1290998_0_0_1"/>
<dbReference type="InParanoid" id="A0A061FW26"/>
<proteinExistence type="predicted"/>
<dbReference type="Gramene" id="EOY21072">
    <property type="protein sequence ID" value="EOY21072"/>
    <property type="gene ID" value="TCM_012387"/>
</dbReference>
<gene>
    <name evidence="1" type="ORF">TCM_012387</name>
</gene>
<evidence type="ECO:0000313" key="2">
    <source>
        <dbReference type="Proteomes" id="UP000026915"/>
    </source>
</evidence>
<accession>A0A061FW26</accession>
<evidence type="ECO:0000313" key="1">
    <source>
        <dbReference type="EMBL" id="EOY21072.1"/>
    </source>
</evidence>
<keyword evidence="2" id="KW-1185">Reference proteome</keyword>
<dbReference type="EMBL" id="CM001881">
    <property type="protein sequence ID" value="EOY21072.1"/>
    <property type="molecule type" value="Genomic_DNA"/>
</dbReference>
<dbReference type="Proteomes" id="UP000026915">
    <property type="component" value="Chromosome 3"/>
</dbReference>
<sequence length="214" mass="24548">MRNLKEKRTVGPIKWRCIVASGDEVPFGLELMEEGDDHGNLTNAMTAPQRLTGLIQMHSVIACQLRWAMRKHTRDMLELKASIQSLKDAMQTFKDCIVGKMMNLVLSENIDHDIDGAEGDNVNHVDDVVDDVVAGDFRLKKTMFLKLMQLLRQLWERMGNLNQFRLKENMFLKPIQLLRRLREGMKTLNQFRLKETMILNALLKVAPHGCCGSN</sequence>
<organism evidence="1 2">
    <name type="scientific">Theobroma cacao</name>
    <name type="common">Cacao</name>
    <name type="synonym">Cocoa</name>
    <dbReference type="NCBI Taxonomy" id="3641"/>
    <lineage>
        <taxon>Eukaryota</taxon>
        <taxon>Viridiplantae</taxon>
        <taxon>Streptophyta</taxon>
        <taxon>Embryophyta</taxon>
        <taxon>Tracheophyta</taxon>
        <taxon>Spermatophyta</taxon>
        <taxon>Magnoliopsida</taxon>
        <taxon>eudicotyledons</taxon>
        <taxon>Gunneridae</taxon>
        <taxon>Pentapetalae</taxon>
        <taxon>rosids</taxon>
        <taxon>malvids</taxon>
        <taxon>Malvales</taxon>
        <taxon>Malvaceae</taxon>
        <taxon>Byttnerioideae</taxon>
        <taxon>Theobroma</taxon>
    </lineage>
</organism>
<reference evidence="1" key="1">
    <citation type="journal article" date="2013" name="Genome Biol.">
        <title>The genome sequence of the most widely cultivated cacao type and its use to identify candidate genes regulating pod color.</title>
        <authorList>
            <person name="Motamayor J.C."/>
            <person name="Mockaitis K."/>
            <person name="Schmutz J."/>
            <person name="Haiminen N."/>
            <person name="Iii D.L."/>
            <person name="Cornejo O."/>
            <person name="Findley S.D."/>
            <person name="Zheng P."/>
            <person name="Utro F."/>
            <person name="Royaert S."/>
            <person name="Saski C."/>
            <person name="Jenkins J."/>
            <person name="Podicheti R."/>
            <person name="Zhao M."/>
            <person name="Scheffler B.E."/>
            <person name="Stack J.C."/>
            <person name="Feltus F.A."/>
            <person name="Mustiga G.M."/>
            <person name="Amores F."/>
            <person name="Phillips W."/>
            <person name="Marelli J.P."/>
            <person name="May G.D."/>
            <person name="Shapiro H."/>
            <person name="Ma J."/>
            <person name="Bustamante C.D."/>
            <person name="Schnell R.J."/>
            <person name="Main D."/>
            <person name="Gilbert D."/>
            <person name="Parida L."/>
            <person name="Kuhn D.N."/>
        </authorList>
    </citation>
    <scope>NUCLEOTIDE SEQUENCE [LARGE SCALE GENOMIC DNA]</scope>
</reference>